<dbReference type="Proteomes" id="UP000095287">
    <property type="component" value="Unplaced"/>
</dbReference>
<comment type="similarity">
    <text evidence="2 6">Belongs to the ATPase inhibitor family.</text>
</comment>
<dbReference type="AlphaFoldDB" id="A0A1I7ZE33"/>
<feature type="coiled-coil region" evidence="7">
    <location>
        <begin position="48"/>
        <end position="96"/>
    </location>
</feature>
<dbReference type="PANTHER" id="PTHR48417:SF1">
    <property type="entry name" value="ATP SYNTHASE F1 SUBUNIT EPSILON"/>
    <property type="match status" value="1"/>
</dbReference>
<keyword evidence="4 7" id="KW-0175">Coiled coil</keyword>
<accession>A0A1I7ZE33</accession>
<organism evidence="8 9">
    <name type="scientific">Steinernema glaseri</name>
    <dbReference type="NCBI Taxonomy" id="37863"/>
    <lineage>
        <taxon>Eukaryota</taxon>
        <taxon>Metazoa</taxon>
        <taxon>Ecdysozoa</taxon>
        <taxon>Nematoda</taxon>
        <taxon>Chromadorea</taxon>
        <taxon>Rhabditida</taxon>
        <taxon>Tylenchina</taxon>
        <taxon>Panagrolaimomorpha</taxon>
        <taxon>Strongyloidoidea</taxon>
        <taxon>Steinernematidae</taxon>
        <taxon>Steinernema</taxon>
    </lineage>
</organism>
<dbReference type="GO" id="GO:0005739">
    <property type="term" value="C:mitochondrion"/>
    <property type="evidence" value="ECO:0007669"/>
    <property type="project" value="UniProtKB-SubCell"/>
</dbReference>
<evidence type="ECO:0000256" key="4">
    <source>
        <dbReference type="ARBA" id="ARBA00023054"/>
    </source>
</evidence>
<dbReference type="WBParaSite" id="L893_g25521.t1">
    <property type="protein sequence ID" value="L893_g25521.t1"/>
    <property type="gene ID" value="L893_g25521"/>
</dbReference>
<name>A0A1I7ZE33_9BILA</name>
<dbReference type="Pfam" id="PF04568">
    <property type="entry name" value="IATP"/>
    <property type="match status" value="1"/>
</dbReference>
<evidence type="ECO:0000256" key="3">
    <source>
        <dbReference type="ARBA" id="ARBA00022946"/>
    </source>
</evidence>
<evidence type="ECO:0000256" key="2">
    <source>
        <dbReference type="ARBA" id="ARBA00010901"/>
    </source>
</evidence>
<keyword evidence="3" id="KW-0809">Transit peptide</keyword>
<dbReference type="InterPro" id="IPR007648">
    <property type="entry name" value="ATPase_inhibitor_mt"/>
</dbReference>
<dbReference type="GO" id="GO:0042030">
    <property type="term" value="F:ATPase inhibitor activity"/>
    <property type="evidence" value="ECO:0007669"/>
    <property type="project" value="InterPro"/>
</dbReference>
<dbReference type="PANTHER" id="PTHR48417">
    <property type="entry name" value="ATP SYNTHASE F1 SUBUNIT EPSILON"/>
    <property type="match status" value="1"/>
</dbReference>
<evidence type="ECO:0000256" key="1">
    <source>
        <dbReference type="ARBA" id="ARBA00004173"/>
    </source>
</evidence>
<keyword evidence="8" id="KW-1185">Reference proteome</keyword>
<protein>
    <recommendedName>
        <fullName evidence="6">ATPase inhibitor, mitochondrial</fullName>
    </recommendedName>
</protein>
<comment type="function">
    <text evidence="6">Thought to be a regulatory component of the ATP-synthesizing complex in the mitochondria.</text>
</comment>
<evidence type="ECO:0000256" key="5">
    <source>
        <dbReference type="ARBA" id="ARBA00023128"/>
    </source>
</evidence>
<evidence type="ECO:0000256" key="7">
    <source>
        <dbReference type="SAM" id="Coils"/>
    </source>
</evidence>
<dbReference type="Gene3D" id="1.20.5.500">
    <property type="entry name" value="Single helix bin"/>
    <property type="match status" value="1"/>
</dbReference>
<proteinExistence type="inferred from homology"/>
<comment type="subcellular location">
    <subcellularLocation>
        <location evidence="1 6">Mitochondrion</location>
    </subcellularLocation>
</comment>
<evidence type="ECO:0000313" key="8">
    <source>
        <dbReference type="Proteomes" id="UP000095287"/>
    </source>
</evidence>
<dbReference type="FunFam" id="1.20.5.500:FF:000007">
    <property type="entry name" value="ATPase inhibitor, putative"/>
    <property type="match status" value="1"/>
</dbReference>
<keyword evidence="5 6" id="KW-0496">Mitochondrion</keyword>
<evidence type="ECO:0000313" key="9">
    <source>
        <dbReference type="WBParaSite" id="L893_g25521.t1"/>
    </source>
</evidence>
<sequence length="96" mass="11367">MSLRLIPRVAEVSRVFVRMSSTNIRDAGGVFGKMEQAREEEYFYKLQKAQLKSMKEQISREIEHHEKQAKNHQDVIERHKKRIAELEAENQSLEKN</sequence>
<dbReference type="SUPFAM" id="SSF64602">
    <property type="entry name" value="F1 ATPase inhibitor, IF1, C-terminal domain"/>
    <property type="match status" value="1"/>
</dbReference>
<evidence type="ECO:0000256" key="6">
    <source>
        <dbReference type="RuleBase" id="RU368087"/>
    </source>
</evidence>
<reference evidence="9" key="1">
    <citation type="submission" date="2016-11" db="UniProtKB">
        <authorList>
            <consortium name="WormBaseParasite"/>
        </authorList>
    </citation>
    <scope>IDENTIFICATION</scope>
</reference>